<name>A0A1D1ZNY2_AUXPR</name>
<evidence type="ECO:0000313" key="2">
    <source>
        <dbReference type="EMBL" id="JAT68551.1"/>
    </source>
</evidence>
<feature type="region of interest" description="Disordered" evidence="1">
    <location>
        <begin position="53"/>
        <end position="73"/>
    </location>
</feature>
<accession>A0A1D1ZNY2</accession>
<protein>
    <recommendedName>
        <fullName evidence="3">Protein kinase domain-containing protein</fullName>
    </recommendedName>
</protein>
<proteinExistence type="predicted"/>
<dbReference type="AlphaFoldDB" id="A0A1D1ZNY2"/>
<reference evidence="2" key="1">
    <citation type="submission" date="2015-08" db="EMBL/GenBank/DDBJ databases">
        <authorList>
            <person name="Babu N.S."/>
            <person name="Beckwith C.J."/>
            <person name="Beseler K.G."/>
            <person name="Brison A."/>
            <person name="Carone J.V."/>
            <person name="Caskin T.P."/>
            <person name="Diamond M."/>
            <person name="Durham M.E."/>
            <person name="Foxe J.M."/>
            <person name="Go M."/>
            <person name="Henderson B.A."/>
            <person name="Jones I.B."/>
            <person name="McGettigan J.A."/>
            <person name="Micheletti S.J."/>
            <person name="Nasrallah M.E."/>
            <person name="Ortiz D."/>
            <person name="Piller C.R."/>
            <person name="Privatt S.R."/>
            <person name="Schneider S.L."/>
            <person name="Sharp S."/>
            <person name="Smith T.C."/>
            <person name="Stanton J.D."/>
            <person name="Ullery H.E."/>
            <person name="Wilson R.J."/>
            <person name="Serrano M.G."/>
            <person name="Buck G."/>
            <person name="Lee V."/>
            <person name="Wang Y."/>
            <person name="Carvalho R."/>
            <person name="Voegtly L."/>
            <person name="Shi R."/>
            <person name="Duckworth R."/>
            <person name="Johnson A."/>
            <person name="Loviza R."/>
            <person name="Walstead R."/>
            <person name="Shah Z."/>
            <person name="Kiflezghi M."/>
            <person name="Wade K."/>
            <person name="Ball S.L."/>
            <person name="Bradley K.W."/>
            <person name="Asai D.J."/>
            <person name="Bowman C.A."/>
            <person name="Russell D.A."/>
            <person name="Pope W.H."/>
            <person name="Jacobs-Sera D."/>
            <person name="Hendrix R.W."/>
            <person name="Hatfull G.F."/>
        </authorList>
    </citation>
    <scope>NUCLEOTIDE SEQUENCE</scope>
</reference>
<gene>
    <name evidence="2" type="ORF">g.50398</name>
</gene>
<organism evidence="2">
    <name type="scientific">Auxenochlorella protothecoides</name>
    <name type="common">Green microalga</name>
    <name type="synonym">Chlorella protothecoides</name>
    <dbReference type="NCBI Taxonomy" id="3075"/>
    <lineage>
        <taxon>Eukaryota</taxon>
        <taxon>Viridiplantae</taxon>
        <taxon>Chlorophyta</taxon>
        <taxon>core chlorophytes</taxon>
        <taxon>Trebouxiophyceae</taxon>
        <taxon>Chlorellales</taxon>
        <taxon>Chlorellaceae</taxon>
        <taxon>Auxenochlorella</taxon>
    </lineage>
</organism>
<sequence>VRLGLGMKEGPMCWCAMSGCRLLCQAPPKALPPTSTYNGRQAQIHPPALLGHSSRTRLARGPPSPTPQNTAIDAGTFHPRLSRFGLLAPGLRRLVIDCLRPDPADRPVVADVIRRLADLERSLRQASPEQLKAALDSEAAALAMQEKAELAQAEVDRLQALAYDLVEEAEEAAESFHLDDGDLLLPAFFMADRMAADEALVAERLEEADMATLQEAEAAGVEREFSLGAKLGAAWKAWEERAVAVAEDAAASGAGVDARRITAVHAPDGGVAPCPSVAASPKVAASITTPRAPVPVAADVPAAADFIAARCTLLSEPAAPGTAGPHPTARCFNAATKRQALAERHFTNERAVLLGGDKRHTTVVWGRATTAVPRARRSVPLPGWPFPAPAPVLAIYPLNPLQAGLLSPSPSAASRTPSPACLQGGAGGYWAAARSGPPCPSLLPMPSARLLDFPSSSPHILAHA</sequence>
<evidence type="ECO:0000256" key="1">
    <source>
        <dbReference type="SAM" id="MobiDB-lite"/>
    </source>
</evidence>
<evidence type="ECO:0008006" key="3">
    <source>
        <dbReference type="Google" id="ProtNLM"/>
    </source>
</evidence>
<dbReference type="EMBL" id="GDKF01010071">
    <property type="protein sequence ID" value="JAT68551.1"/>
    <property type="molecule type" value="Transcribed_RNA"/>
</dbReference>
<feature type="non-terminal residue" evidence="2">
    <location>
        <position position="1"/>
    </location>
</feature>